<proteinExistence type="predicted"/>
<name>A0A1T5HAL7_9BACT</name>
<gene>
    <name evidence="1" type="ORF">SAMN05660293_05185</name>
</gene>
<evidence type="ECO:0000313" key="2">
    <source>
        <dbReference type="Proteomes" id="UP000190897"/>
    </source>
</evidence>
<reference evidence="2" key="1">
    <citation type="submission" date="2017-02" db="EMBL/GenBank/DDBJ databases">
        <authorList>
            <person name="Varghese N."/>
            <person name="Submissions S."/>
        </authorList>
    </citation>
    <scope>NUCLEOTIDE SEQUENCE [LARGE SCALE GENOMIC DNA]</scope>
    <source>
        <strain evidence="2">DSM 22270</strain>
    </source>
</reference>
<accession>A0A1T5HAL7</accession>
<organism evidence="1 2">
    <name type="scientific">Dyadobacter psychrophilus</name>
    <dbReference type="NCBI Taxonomy" id="651661"/>
    <lineage>
        <taxon>Bacteria</taxon>
        <taxon>Pseudomonadati</taxon>
        <taxon>Bacteroidota</taxon>
        <taxon>Cytophagia</taxon>
        <taxon>Cytophagales</taxon>
        <taxon>Spirosomataceae</taxon>
        <taxon>Dyadobacter</taxon>
    </lineage>
</organism>
<dbReference type="Proteomes" id="UP000190897">
    <property type="component" value="Unassembled WGS sequence"/>
</dbReference>
<protein>
    <submittedName>
        <fullName evidence="1">Uncharacterized protein</fullName>
    </submittedName>
</protein>
<keyword evidence="2" id="KW-1185">Reference proteome</keyword>
<evidence type="ECO:0000313" key="1">
    <source>
        <dbReference type="EMBL" id="SKC17755.1"/>
    </source>
</evidence>
<dbReference type="AlphaFoldDB" id="A0A1T5HAL7"/>
<dbReference type="EMBL" id="FUZA01000010">
    <property type="protein sequence ID" value="SKC17755.1"/>
    <property type="molecule type" value="Genomic_DNA"/>
</dbReference>
<dbReference type="STRING" id="651661.SAMN05660293_05185"/>
<sequence length="46" mass="5479">MSDAQFKNYATVKNVLFLDKKELYEYAVDRRIFESDYITIAMLPID</sequence>